<reference evidence="1 2" key="1">
    <citation type="submission" date="2014-04" db="EMBL/GenBank/DDBJ databases">
        <title>Whole genome sequence of 'Brachyspira hampsonii' D13-03603F2.</title>
        <authorList>
            <person name="Patterson A.H."/>
            <person name="Chaban B."/>
            <person name="Fernando C."/>
            <person name="Harding J.C."/>
            <person name="Hill J.E."/>
        </authorList>
    </citation>
    <scope>NUCLEOTIDE SEQUENCE [LARGE SCALE GENOMIC DNA]</scope>
    <source>
        <strain evidence="1 2">D13-03603F2</strain>
    </source>
</reference>
<proteinExistence type="predicted"/>
<evidence type="ECO:0000313" key="1">
    <source>
        <dbReference type="EMBL" id="PPS22379.1"/>
    </source>
</evidence>
<dbReference type="Proteomes" id="UP000238924">
    <property type="component" value="Unassembled WGS sequence"/>
</dbReference>
<dbReference type="EMBL" id="JJMJ01000075">
    <property type="protein sequence ID" value="PPS22379.1"/>
    <property type="molecule type" value="Genomic_DNA"/>
</dbReference>
<accession>A0ABX5B4X5</accession>
<organism evidence="1 2">
    <name type="scientific">Brachyspira murdochii</name>
    <dbReference type="NCBI Taxonomy" id="84378"/>
    <lineage>
        <taxon>Bacteria</taxon>
        <taxon>Pseudomonadati</taxon>
        <taxon>Spirochaetota</taxon>
        <taxon>Spirochaetia</taxon>
        <taxon>Brachyspirales</taxon>
        <taxon>Brachyspiraceae</taxon>
        <taxon>Brachyspira</taxon>
    </lineage>
</organism>
<protein>
    <submittedName>
        <fullName evidence="1">Uncharacterized protein</fullName>
    </submittedName>
</protein>
<name>A0ABX5B4X5_9SPIR</name>
<gene>
    <name evidence="1" type="ORF">DJ52_05250</name>
</gene>
<dbReference type="Pfam" id="PF19875">
    <property type="entry name" value="DUF6348"/>
    <property type="match status" value="1"/>
</dbReference>
<evidence type="ECO:0000313" key="2">
    <source>
        <dbReference type="Proteomes" id="UP000238924"/>
    </source>
</evidence>
<dbReference type="InterPro" id="IPR045929">
    <property type="entry name" value="DUF6348"/>
</dbReference>
<sequence>MNSYKDMLLHRLHKTITEKNLIEKDSIRLLSYDITIEPEIVQIEKKNSILCTIYFYVKAPLFDNVFFESSSSIASDEYRAIALSSDNFVYCALQGILDFLSGVYHHEIETYILDNKKIFTVCESPMIGLGNIENKEDCYHEYVGFDEDNGYSSFLWNAIKKEVPFILSNNRVSFIKTYGAKMPDGEIMAECSVNNINNKILENCVQNEIIKWDNDGEFFSIKQFFFILQSDTTYVKYPYSREEIEYFVIEYVLEFEKFDGDYEKFIDSIANIIADNNIREEIINFVPEICTQHAFREVVFNDIAQVNIGEKSYKILKTQFTSYKHIEDALIDGFSNNIFNKDTFNDLVHISSSYNTIYETIQNKPNIAMKDIFVTCTFSFTEKYQFI</sequence>
<comment type="caution">
    <text evidence="1">The sequence shown here is derived from an EMBL/GenBank/DDBJ whole genome shotgun (WGS) entry which is preliminary data.</text>
</comment>
<dbReference type="RefSeq" id="WP_013113289.1">
    <property type="nucleotide sequence ID" value="NZ_JAWLQH010000007.1"/>
</dbReference>
<keyword evidence="2" id="KW-1185">Reference proteome</keyword>